<evidence type="ECO:0000256" key="3">
    <source>
        <dbReference type="ARBA" id="ARBA00022989"/>
    </source>
</evidence>
<gene>
    <name evidence="7" type="ORF">GCM10023258_00820</name>
</gene>
<evidence type="ECO:0000256" key="5">
    <source>
        <dbReference type="SAM" id="Phobius"/>
    </source>
</evidence>
<feature type="transmembrane region" description="Helical" evidence="5">
    <location>
        <begin position="250"/>
        <end position="270"/>
    </location>
</feature>
<dbReference type="PANTHER" id="PTHR23523">
    <property type="match status" value="1"/>
</dbReference>
<dbReference type="SUPFAM" id="SSF103473">
    <property type="entry name" value="MFS general substrate transporter"/>
    <property type="match status" value="1"/>
</dbReference>
<dbReference type="EMBL" id="BAABIW010000001">
    <property type="protein sequence ID" value="GAA5015820.1"/>
    <property type="molecule type" value="Genomic_DNA"/>
</dbReference>
<accession>A0ABP9J1F6</accession>
<feature type="transmembrane region" description="Helical" evidence="5">
    <location>
        <begin position="368"/>
        <end position="388"/>
    </location>
</feature>
<dbReference type="Proteomes" id="UP001500427">
    <property type="component" value="Unassembled WGS sequence"/>
</dbReference>
<feature type="domain" description="Major facilitator superfamily (MFS) profile" evidence="6">
    <location>
        <begin position="15"/>
        <end position="395"/>
    </location>
</feature>
<evidence type="ECO:0000256" key="2">
    <source>
        <dbReference type="ARBA" id="ARBA00022692"/>
    </source>
</evidence>
<dbReference type="InterPro" id="IPR052524">
    <property type="entry name" value="MFS_Cyanate_Porter"/>
</dbReference>
<feature type="transmembrane region" description="Helical" evidence="5">
    <location>
        <begin position="105"/>
        <end position="128"/>
    </location>
</feature>
<feature type="transmembrane region" description="Helical" evidence="5">
    <location>
        <begin position="216"/>
        <end position="238"/>
    </location>
</feature>
<comment type="subcellular location">
    <subcellularLocation>
        <location evidence="1">Cell membrane</location>
        <topology evidence="1">Multi-pass membrane protein</topology>
    </subcellularLocation>
</comment>
<sequence length="398" mass="41208">MLRRDRVLRPLPPVWVMAVALVAVAANLRVAITSVPPLLDAISADLGLSHAAAGALTTLPVLCMGLFAPVASRIAHHTGAAGAVLLAVLSILAGTLSRFAGGHVVVLYAGTFLCGVGIAVAGTLLPRLVKTYFPPERTGLVTGLYMLAMMGGAALSSAVAVPLADRLGSWQASLGSWSVLALVGALAWGPFTVRANPHHTPGEEGPGRLPWRSSTAWLVAGYLALQSWCFYSAVTWLAPTYVEQGWSRASAGYLAAAFSGAQIVSGLLGPVLSDRASDMRRLLLPAAVLGVIGSVGIWLAPTAAPWLWAVVTGLGQGAAFSLALVLLVRYARTPEASGRLTGMAFLISYGIASVGPLAMGLLRDVTGGLSPVWGVLAVIGVVQALVLLRLRPDLRRVE</sequence>
<dbReference type="InterPro" id="IPR011701">
    <property type="entry name" value="MFS"/>
</dbReference>
<name>A0ABP9J1F6_9MICO</name>
<dbReference type="InterPro" id="IPR036259">
    <property type="entry name" value="MFS_trans_sf"/>
</dbReference>
<protein>
    <submittedName>
        <fullName evidence="7">CynX/NimT family MFS transporter</fullName>
    </submittedName>
</protein>
<evidence type="ECO:0000313" key="8">
    <source>
        <dbReference type="Proteomes" id="UP001500427"/>
    </source>
</evidence>
<keyword evidence="3 5" id="KW-1133">Transmembrane helix</keyword>
<feature type="transmembrane region" description="Helical" evidence="5">
    <location>
        <begin position="340"/>
        <end position="362"/>
    </location>
</feature>
<feature type="transmembrane region" description="Helical" evidence="5">
    <location>
        <begin position="176"/>
        <end position="195"/>
    </location>
</feature>
<reference evidence="8" key="1">
    <citation type="journal article" date="2019" name="Int. J. Syst. Evol. Microbiol.">
        <title>The Global Catalogue of Microorganisms (GCM) 10K type strain sequencing project: providing services to taxonomists for standard genome sequencing and annotation.</title>
        <authorList>
            <consortium name="The Broad Institute Genomics Platform"/>
            <consortium name="The Broad Institute Genome Sequencing Center for Infectious Disease"/>
            <person name="Wu L."/>
            <person name="Ma J."/>
        </authorList>
    </citation>
    <scope>NUCLEOTIDE SEQUENCE [LARGE SCALE GENOMIC DNA]</scope>
    <source>
        <strain evidence="8">JCM 17687</strain>
    </source>
</reference>
<keyword evidence="4 5" id="KW-0472">Membrane</keyword>
<feature type="transmembrane region" description="Helical" evidence="5">
    <location>
        <begin position="306"/>
        <end position="328"/>
    </location>
</feature>
<organism evidence="7 8">
    <name type="scientific">Terrabacter aeriphilus</name>
    <dbReference type="NCBI Taxonomy" id="515662"/>
    <lineage>
        <taxon>Bacteria</taxon>
        <taxon>Bacillati</taxon>
        <taxon>Actinomycetota</taxon>
        <taxon>Actinomycetes</taxon>
        <taxon>Micrococcales</taxon>
        <taxon>Intrasporangiaceae</taxon>
        <taxon>Terrabacter</taxon>
    </lineage>
</organism>
<dbReference type="RefSeq" id="WP_345505440.1">
    <property type="nucleotide sequence ID" value="NZ_BAABIW010000001.1"/>
</dbReference>
<dbReference type="PANTHER" id="PTHR23523:SF1">
    <property type="entry name" value="CYANATE TRANSPORT PROTEIN CYNX"/>
    <property type="match status" value="1"/>
</dbReference>
<feature type="transmembrane region" description="Helical" evidence="5">
    <location>
        <begin position="282"/>
        <end position="300"/>
    </location>
</feature>
<feature type="transmembrane region" description="Helical" evidence="5">
    <location>
        <begin position="52"/>
        <end position="71"/>
    </location>
</feature>
<evidence type="ECO:0000256" key="1">
    <source>
        <dbReference type="ARBA" id="ARBA00004651"/>
    </source>
</evidence>
<dbReference type="PROSITE" id="PS50850">
    <property type="entry name" value="MFS"/>
    <property type="match status" value="1"/>
</dbReference>
<comment type="caution">
    <text evidence="7">The sequence shown here is derived from an EMBL/GenBank/DDBJ whole genome shotgun (WGS) entry which is preliminary data.</text>
</comment>
<dbReference type="Gene3D" id="1.20.1250.20">
    <property type="entry name" value="MFS general substrate transporter like domains"/>
    <property type="match status" value="2"/>
</dbReference>
<evidence type="ECO:0000256" key="4">
    <source>
        <dbReference type="ARBA" id="ARBA00023136"/>
    </source>
</evidence>
<feature type="transmembrane region" description="Helical" evidence="5">
    <location>
        <begin position="78"/>
        <end position="99"/>
    </location>
</feature>
<keyword evidence="8" id="KW-1185">Reference proteome</keyword>
<keyword evidence="2 5" id="KW-0812">Transmembrane</keyword>
<evidence type="ECO:0000259" key="6">
    <source>
        <dbReference type="PROSITE" id="PS50850"/>
    </source>
</evidence>
<proteinExistence type="predicted"/>
<dbReference type="Pfam" id="PF07690">
    <property type="entry name" value="MFS_1"/>
    <property type="match status" value="1"/>
</dbReference>
<feature type="transmembrane region" description="Helical" evidence="5">
    <location>
        <begin position="12"/>
        <end position="32"/>
    </location>
</feature>
<feature type="transmembrane region" description="Helical" evidence="5">
    <location>
        <begin position="140"/>
        <end position="164"/>
    </location>
</feature>
<evidence type="ECO:0000313" key="7">
    <source>
        <dbReference type="EMBL" id="GAA5015820.1"/>
    </source>
</evidence>
<dbReference type="InterPro" id="IPR020846">
    <property type="entry name" value="MFS_dom"/>
</dbReference>